<keyword evidence="2 11" id="KW-0813">Transport</keyword>
<evidence type="ECO:0000256" key="7">
    <source>
        <dbReference type="ARBA" id="ARBA00023065"/>
    </source>
</evidence>
<keyword evidence="6" id="KW-0408">Iron</keyword>
<feature type="signal peptide" evidence="13">
    <location>
        <begin position="1"/>
        <end position="23"/>
    </location>
</feature>
<comment type="similarity">
    <text evidence="11 12">Belongs to the TonB-dependent receptor family.</text>
</comment>
<evidence type="ECO:0000256" key="11">
    <source>
        <dbReference type="PROSITE-ProRule" id="PRU01360"/>
    </source>
</evidence>
<protein>
    <submittedName>
        <fullName evidence="16">TonB-dependent receptor</fullName>
    </submittedName>
</protein>
<keyword evidence="17" id="KW-1185">Reference proteome</keyword>
<dbReference type="EMBL" id="SHNP01000001">
    <property type="protein sequence ID" value="MCX2972065.1"/>
    <property type="molecule type" value="Genomic_DNA"/>
</dbReference>
<evidence type="ECO:0000256" key="9">
    <source>
        <dbReference type="ARBA" id="ARBA00023136"/>
    </source>
</evidence>
<evidence type="ECO:0000256" key="8">
    <source>
        <dbReference type="ARBA" id="ARBA00023077"/>
    </source>
</evidence>
<evidence type="ECO:0000256" key="6">
    <source>
        <dbReference type="ARBA" id="ARBA00023004"/>
    </source>
</evidence>
<dbReference type="Proteomes" id="UP001143307">
    <property type="component" value="Unassembled WGS sequence"/>
</dbReference>
<feature type="domain" description="TonB-dependent receptor-like beta-barrel" evidence="14">
    <location>
        <begin position="240"/>
        <end position="710"/>
    </location>
</feature>
<evidence type="ECO:0000313" key="16">
    <source>
        <dbReference type="EMBL" id="MCX2972065.1"/>
    </source>
</evidence>
<evidence type="ECO:0000259" key="15">
    <source>
        <dbReference type="Pfam" id="PF07715"/>
    </source>
</evidence>
<keyword evidence="7" id="KW-0406">Ion transport</keyword>
<accession>A0ABT3SQX2</accession>
<dbReference type="RefSeq" id="WP_279251131.1">
    <property type="nucleotide sequence ID" value="NZ_SHNP01000001.1"/>
</dbReference>
<evidence type="ECO:0000256" key="2">
    <source>
        <dbReference type="ARBA" id="ARBA00022448"/>
    </source>
</evidence>
<keyword evidence="5 11" id="KW-0812">Transmembrane</keyword>
<keyword evidence="10 11" id="KW-0998">Cell outer membrane</keyword>
<name>A0ABT3SQX2_9GAMM</name>
<dbReference type="Gene3D" id="2.40.170.20">
    <property type="entry name" value="TonB-dependent receptor, beta-barrel domain"/>
    <property type="match status" value="1"/>
</dbReference>
<dbReference type="InterPro" id="IPR000531">
    <property type="entry name" value="Beta-barrel_TonB"/>
</dbReference>
<feature type="domain" description="TonB-dependent receptor plug" evidence="15">
    <location>
        <begin position="42"/>
        <end position="150"/>
    </location>
</feature>
<evidence type="ECO:0000256" key="12">
    <source>
        <dbReference type="RuleBase" id="RU003357"/>
    </source>
</evidence>
<reference evidence="16" key="1">
    <citation type="submission" date="2019-02" db="EMBL/GenBank/DDBJ databases">
        <authorList>
            <person name="Li S.-H."/>
        </authorList>
    </citation>
    <scope>NUCLEOTIDE SEQUENCE</scope>
    <source>
        <strain evidence="16">IMCC8485</strain>
    </source>
</reference>
<evidence type="ECO:0000256" key="5">
    <source>
        <dbReference type="ARBA" id="ARBA00022692"/>
    </source>
</evidence>
<evidence type="ECO:0000256" key="1">
    <source>
        <dbReference type="ARBA" id="ARBA00004571"/>
    </source>
</evidence>
<sequence>MRKTSLAAAISLAVTTAASSSYADSIIEEVIVTAQKREQAITDVALSVTAVSGEVARTMGIEDTRDVAMLATNVDIKGAGLADANPAITVRGIGMNNFNANNNPSVGVYLDEVFLASPAMINLSMLDVGRIEVLKGPQGTLYGRNATGGALNIISAKPTQDLEGFASLTLGDYDTAKFEGAVSGGLTDSLSGRVSILWDSQGESYHEYFKDSGGKDDFGDSDTSAIRAQLAGDHDQLTWNLSASYLDQDVVNSPFTSLGGYWNSPDEVFVTPCQGNFANCVNTLGLDVSDRDGDPFTHVFQNSRVDEMRIESDVSSLNLKVGYDFGGMSLTSITGWVQQDRDFGENIWSSPLEAFAVLHEEEMEQFSQELRLAGGEDIRWMVGGLYWNDTFESDNVANSADILGLLAGVNPVFWNNDQETDAYALFASVDWDLGDRWMLTTGIRYSDEETDFVGGTDGTIADSAAFDGFVGEELGLPNGITIPFTFTDDSIADDNVSYRVALEFRPTDDWLTYGSVTTGFKSGGFFGDFTFDNFELLPFDSEEVTAYELGSKSTHADGRVQLNAAVFFYEYEDIQTFVPSAIGFRLTNLEEADIYGAEIELLASPTDGLDIRLGASYLDTEVSSRVPGFDGNELPNSPEMQFTYTLRYELPLGDTLAMALQADGKYSDEAYRESSNNPWLVTDSYGVLNLRGSLLSTDGNWEVAVWGRNITDEEYEQERFASDIIGQVVALQGNPRTYGVTLNYSF</sequence>
<keyword evidence="16" id="KW-0675">Receptor</keyword>
<dbReference type="PANTHER" id="PTHR32552">
    <property type="entry name" value="FERRICHROME IRON RECEPTOR-RELATED"/>
    <property type="match status" value="1"/>
</dbReference>
<evidence type="ECO:0000256" key="3">
    <source>
        <dbReference type="ARBA" id="ARBA00022452"/>
    </source>
</evidence>
<keyword evidence="13" id="KW-0732">Signal</keyword>
<organism evidence="16 17">
    <name type="scientific">Candidatus Seongchinamella marina</name>
    <dbReference type="NCBI Taxonomy" id="2518990"/>
    <lineage>
        <taxon>Bacteria</taxon>
        <taxon>Pseudomonadati</taxon>
        <taxon>Pseudomonadota</taxon>
        <taxon>Gammaproteobacteria</taxon>
        <taxon>Cellvibrionales</taxon>
        <taxon>Halieaceae</taxon>
        <taxon>Seongchinamella</taxon>
    </lineage>
</organism>
<evidence type="ECO:0000256" key="4">
    <source>
        <dbReference type="ARBA" id="ARBA00022496"/>
    </source>
</evidence>
<gene>
    <name evidence="16" type="ORF">EYC87_00510</name>
</gene>
<dbReference type="Pfam" id="PF07715">
    <property type="entry name" value="Plug"/>
    <property type="match status" value="1"/>
</dbReference>
<dbReference type="InterPro" id="IPR039426">
    <property type="entry name" value="TonB-dep_rcpt-like"/>
</dbReference>
<keyword evidence="3 11" id="KW-1134">Transmembrane beta strand</keyword>
<dbReference type="SUPFAM" id="SSF56935">
    <property type="entry name" value="Porins"/>
    <property type="match status" value="1"/>
</dbReference>
<comment type="subcellular location">
    <subcellularLocation>
        <location evidence="1 11">Cell outer membrane</location>
        <topology evidence="1 11">Multi-pass membrane protein</topology>
    </subcellularLocation>
</comment>
<evidence type="ECO:0000313" key="17">
    <source>
        <dbReference type="Proteomes" id="UP001143307"/>
    </source>
</evidence>
<dbReference type="InterPro" id="IPR012910">
    <property type="entry name" value="Plug_dom"/>
</dbReference>
<dbReference type="PROSITE" id="PS52016">
    <property type="entry name" value="TONB_DEPENDENT_REC_3"/>
    <property type="match status" value="1"/>
</dbReference>
<evidence type="ECO:0000259" key="14">
    <source>
        <dbReference type="Pfam" id="PF00593"/>
    </source>
</evidence>
<dbReference type="PANTHER" id="PTHR32552:SF81">
    <property type="entry name" value="TONB-DEPENDENT OUTER MEMBRANE RECEPTOR"/>
    <property type="match status" value="1"/>
</dbReference>
<evidence type="ECO:0000256" key="13">
    <source>
        <dbReference type="SAM" id="SignalP"/>
    </source>
</evidence>
<proteinExistence type="inferred from homology"/>
<keyword evidence="4" id="KW-0410">Iron transport</keyword>
<evidence type="ECO:0000256" key="10">
    <source>
        <dbReference type="ARBA" id="ARBA00023237"/>
    </source>
</evidence>
<dbReference type="Pfam" id="PF00593">
    <property type="entry name" value="TonB_dep_Rec_b-barrel"/>
    <property type="match status" value="1"/>
</dbReference>
<feature type="chain" id="PRO_5046035791" evidence="13">
    <location>
        <begin position="24"/>
        <end position="746"/>
    </location>
</feature>
<keyword evidence="9 11" id="KW-0472">Membrane</keyword>
<dbReference type="InterPro" id="IPR036942">
    <property type="entry name" value="Beta-barrel_TonB_sf"/>
</dbReference>
<comment type="caution">
    <text evidence="16">The sequence shown here is derived from an EMBL/GenBank/DDBJ whole genome shotgun (WGS) entry which is preliminary data.</text>
</comment>
<keyword evidence="8 12" id="KW-0798">TonB box</keyword>